<dbReference type="RefSeq" id="WP_188446997.1">
    <property type="nucleotide sequence ID" value="NZ_BMDW01000010.1"/>
</dbReference>
<feature type="domain" description="Extensin-like C-terminal" evidence="1">
    <location>
        <begin position="63"/>
        <end position="241"/>
    </location>
</feature>
<sequence>MRTLRQAVAAMLVAAVLLVLVLTAIAGARQHPQDVPWTKLDLGDPVGMFTARKLTALTSDLPQCRALLGRAGVRYALLPPVQEGRCGYADGVTFRSGGARRAVYRPTLGTSCAVAASLALWEWQTVQPEARTLLGSPVVGIDHLGSYNCRRIGSGEGGNWSEHATADAVDIAGFVLADGRRISVLEDWRGTGPEATFLHRVRNGACRLFATTLSPDYNAAHANHFHLDQATRGGMGWTVCR</sequence>
<dbReference type="EMBL" id="BMDW01000010">
    <property type="protein sequence ID" value="GGA49566.1"/>
    <property type="molecule type" value="Genomic_DNA"/>
</dbReference>
<dbReference type="Proteomes" id="UP000618591">
    <property type="component" value="Unassembled WGS sequence"/>
</dbReference>
<reference evidence="3" key="1">
    <citation type="journal article" date="2019" name="Int. J. Syst. Evol. Microbiol.">
        <title>The Global Catalogue of Microorganisms (GCM) 10K type strain sequencing project: providing services to taxonomists for standard genome sequencing and annotation.</title>
        <authorList>
            <consortium name="The Broad Institute Genomics Platform"/>
            <consortium name="The Broad Institute Genome Sequencing Center for Infectious Disease"/>
            <person name="Wu L."/>
            <person name="Ma J."/>
        </authorList>
    </citation>
    <scope>NUCLEOTIDE SEQUENCE [LARGE SCALE GENOMIC DNA]</scope>
    <source>
        <strain evidence="3">CGMCC 1.10106</strain>
    </source>
</reference>
<evidence type="ECO:0000313" key="3">
    <source>
        <dbReference type="Proteomes" id="UP000618591"/>
    </source>
</evidence>
<protein>
    <recommendedName>
        <fullName evidence="1">Extensin-like C-terminal domain-containing protein</fullName>
    </recommendedName>
</protein>
<organism evidence="2 3">
    <name type="scientific">Sphingomonas psychrolutea</name>
    <dbReference type="NCBI Taxonomy" id="1259676"/>
    <lineage>
        <taxon>Bacteria</taxon>
        <taxon>Pseudomonadati</taxon>
        <taxon>Pseudomonadota</taxon>
        <taxon>Alphaproteobacteria</taxon>
        <taxon>Sphingomonadales</taxon>
        <taxon>Sphingomonadaceae</taxon>
        <taxon>Sphingomonas</taxon>
    </lineage>
</organism>
<proteinExistence type="predicted"/>
<accession>A0ABQ1GSK9</accession>
<keyword evidence="3" id="KW-1185">Reference proteome</keyword>
<evidence type="ECO:0000259" key="1">
    <source>
        <dbReference type="Pfam" id="PF06904"/>
    </source>
</evidence>
<comment type="caution">
    <text evidence="2">The sequence shown here is derived from an EMBL/GenBank/DDBJ whole genome shotgun (WGS) entry which is preliminary data.</text>
</comment>
<dbReference type="InterPro" id="IPR009683">
    <property type="entry name" value="Extensin-like_C"/>
</dbReference>
<gene>
    <name evidence="2" type="ORF">GCM10011395_19890</name>
</gene>
<name>A0ABQ1GSK9_9SPHN</name>
<evidence type="ECO:0000313" key="2">
    <source>
        <dbReference type="EMBL" id="GGA49566.1"/>
    </source>
</evidence>
<dbReference type="Pfam" id="PF06904">
    <property type="entry name" value="Extensin-like_C"/>
    <property type="match status" value="1"/>
</dbReference>